<evidence type="ECO:0000256" key="1">
    <source>
        <dbReference type="SAM" id="Phobius"/>
    </source>
</evidence>
<dbReference type="EMBL" id="SSHM01000001">
    <property type="protein sequence ID" value="THC80232.1"/>
    <property type="molecule type" value="Genomic_DNA"/>
</dbReference>
<reference evidence="3 4" key="1">
    <citation type="submission" date="2019-04" db="EMBL/GenBank/DDBJ databases">
        <title>Genome Announcement to Ensure Probiotic Safety of Lactobacillus rhamnosus UBLR-58.</title>
        <authorList>
            <person name="Sulthana A."/>
            <person name="Lakshmi S.G."/>
            <person name="Madempudi R.S."/>
        </authorList>
    </citation>
    <scope>NUCLEOTIDE SEQUENCE [LARGE SCALE GENOMIC DNA]</scope>
    <source>
        <strain evidence="3 4">UBLR-58</strain>
    </source>
</reference>
<proteinExistence type="predicted"/>
<dbReference type="AlphaFoldDB" id="A0A508Z6H2"/>
<dbReference type="Proteomes" id="UP000552935">
    <property type="component" value="Unassembled WGS sequence"/>
</dbReference>
<evidence type="ECO:0000313" key="3">
    <source>
        <dbReference type="EMBL" id="THC80232.1"/>
    </source>
</evidence>
<evidence type="ECO:0000313" key="4">
    <source>
        <dbReference type="Proteomes" id="UP000307517"/>
    </source>
</evidence>
<feature type="transmembrane region" description="Helical" evidence="1">
    <location>
        <begin position="40"/>
        <end position="61"/>
    </location>
</feature>
<reference evidence="2 5" key="2">
    <citation type="submission" date="2020-07" db="EMBL/GenBank/DDBJ databases">
        <title>Organ Donor 1.</title>
        <authorList>
            <person name="Marsh A.J."/>
            <person name="Azcarate-Peril M.A."/>
        </authorList>
    </citation>
    <scope>NUCLEOTIDE SEQUENCE [LARGE SCALE GENOMIC DNA]</scope>
    <source>
        <strain evidence="2 5">AMC0712</strain>
    </source>
</reference>
<organism evidence="2 5">
    <name type="scientific">Lacticaseibacillus rhamnosus</name>
    <name type="common">Lactobacillus rhamnosus</name>
    <dbReference type="NCBI Taxonomy" id="47715"/>
    <lineage>
        <taxon>Bacteria</taxon>
        <taxon>Bacillati</taxon>
        <taxon>Bacillota</taxon>
        <taxon>Bacilli</taxon>
        <taxon>Lactobacillales</taxon>
        <taxon>Lactobacillaceae</taxon>
        <taxon>Lacticaseibacillus</taxon>
    </lineage>
</organism>
<protein>
    <recommendedName>
        <fullName evidence="6">Pore-forming protein</fullName>
    </recommendedName>
</protein>
<dbReference type="RefSeq" id="WP_005689388.1">
    <property type="nucleotide sequence ID" value="NZ_CABFNI010000033.1"/>
</dbReference>
<dbReference type="InterPro" id="IPR020215">
    <property type="entry name" value="EbsA-like"/>
</dbReference>
<dbReference type="EMBL" id="JACCKI010000002">
    <property type="protein sequence ID" value="NZA04388.1"/>
    <property type="molecule type" value="Genomic_DNA"/>
</dbReference>
<dbReference type="Pfam" id="PF17255">
    <property type="entry name" value="EbsA"/>
    <property type="match status" value="1"/>
</dbReference>
<accession>A0A508Z6H2</accession>
<comment type="caution">
    <text evidence="2">The sequence shown here is derived from an EMBL/GenBank/DDBJ whole genome shotgun (WGS) entry which is preliminary data.</text>
</comment>
<evidence type="ECO:0008006" key="6">
    <source>
        <dbReference type="Google" id="ProtNLM"/>
    </source>
</evidence>
<keyword evidence="1" id="KW-0472">Membrane</keyword>
<feature type="transmembrane region" description="Helical" evidence="1">
    <location>
        <begin position="12"/>
        <end position="34"/>
    </location>
</feature>
<sequence length="134" mass="15068">MAGYRTHYQPAWIDFSMFWSAIVFGLSLAIILQLESTNLSWLAVAVAGITILVAIVQILLLRLVATPKGLRLTSFFKSNTINLAWADIEDFTNGRLTVMLKTKQYGRVSFLMFGKKRKQKIVALIKKGLETSTK</sequence>
<keyword evidence="1" id="KW-0812">Transmembrane</keyword>
<dbReference type="Proteomes" id="UP000307517">
    <property type="component" value="Unassembled WGS sequence"/>
</dbReference>
<evidence type="ECO:0000313" key="5">
    <source>
        <dbReference type="Proteomes" id="UP000552935"/>
    </source>
</evidence>
<evidence type="ECO:0000313" key="2">
    <source>
        <dbReference type="EMBL" id="NZA04388.1"/>
    </source>
</evidence>
<keyword evidence="1" id="KW-1133">Transmembrane helix</keyword>
<gene>
    <name evidence="3" type="ORF">E6L36_07375</name>
    <name evidence="2" type="ORF">H0N82_04495</name>
</gene>
<name>A0A508Z6H2_LACRH</name>